<dbReference type="EMBL" id="WNKY01000015">
    <property type="protein sequence ID" value="MTV38951.1"/>
    <property type="molecule type" value="Genomic_DNA"/>
</dbReference>
<feature type="signal peptide" evidence="5">
    <location>
        <begin position="1"/>
        <end position="23"/>
    </location>
</feature>
<feature type="domain" description="Signal transduction histidine kinase subgroup 3 dimerisation and phosphoacceptor" evidence="8">
    <location>
        <begin position="788"/>
        <end position="850"/>
    </location>
</feature>
<dbReference type="GO" id="GO:0046983">
    <property type="term" value="F:protein dimerization activity"/>
    <property type="evidence" value="ECO:0007669"/>
    <property type="project" value="InterPro"/>
</dbReference>
<keyword evidence="1" id="KW-0808">Transferase</keyword>
<evidence type="ECO:0000256" key="5">
    <source>
        <dbReference type="SAM" id="SignalP"/>
    </source>
</evidence>
<dbReference type="SUPFAM" id="SSF55874">
    <property type="entry name" value="ATPase domain of HSP90 chaperone/DNA topoisomerase II/histidine kinase"/>
    <property type="match status" value="1"/>
</dbReference>
<proteinExistence type="predicted"/>
<dbReference type="SUPFAM" id="SSF63829">
    <property type="entry name" value="Calcium-dependent phosphotriesterase"/>
    <property type="match status" value="2"/>
</dbReference>
<dbReference type="InterPro" id="IPR015943">
    <property type="entry name" value="WD40/YVTN_repeat-like_dom_sf"/>
</dbReference>
<dbReference type="Pfam" id="PF02518">
    <property type="entry name" value="HATPase_c"/>
    <property type="match status" value="1"/>
</dbReference>
<keyword evidence="4" id="KW-1133">Transmembrane helix</keyword>
<dbReference type="PANTHER" id="PTHR24421">
    <property type="entry name" value="NITRATE/NITRITE SENSOR PROTEIN NARX-RELATED"/>
    <property type="match status" value="1"/>
</dbReference>
<accession>A0A6L6PJZ2</accession>
<dbReference type="GO" id="GO:0000155">
    <property type="term" value="F:phosphorelay sensor kinase activity"/>
    <property type="evidence" value="ECO:0007669"/>
    <property type="project" value="InterPro"/>
</dbReference>
<keyword evidence="4" id="KW-0812">Transmembrane</keyword>
<evidence type="ECO:0000313" key="10">
    <source>
        <dbReference type="Proteomes" id="UP000475582"/>
    </source>
</evidence>
<dbReference type="OrthoDB" id="5384984at2"/>
<evidence type="ECO:0000256" key="3">
    <source>
        <dbReference type="ARBA" id="ARBA00023012"/>
    </source>
</evidence>
<evidence type="ECO:0000313" key="9">
    <source>
        <dbReference type="EMBL" id="MTV38951.1"/>
    </source>
</evidence>
<keyword evidence="10" id="KW-1185">Reference proteome</keyword>
<dbReference type="Gene3D" id="3.30.565.10">
    <property type="entry name" value="Histidine kinase-like ATPase, C-terminal domain"/>
    <property type="match status" value="1"/>
</dbReference>
<dbReference type="InterPro" id="IPR036890">
    <property type="entry name" value="HATPase_C_sf"/>
</dbReference>
<dbReference type="GO" id="GO:0016020">
    <property type="term" value="C:membrane"/>
    <property type="evidence" value="ECO:0007669"/>
    <property type="project" value="InterPro"/>
</dbReference>
<dbReference type="RefSeq" id="WP_155464525.1">
    <property type="nucleotide sequence ID" value="NZ_WNKY01000015.1"/>
</dbReference>
<sequence>MRRLITRLCLAAGVLACGSQAWALDPSVSLNDYHHDTWRRKDGAPVSIVTMAQTTDGWLWVGTEQGLYRFDGLHFERFRAPSGRALLSSRISTLTATLGGDLVVGHLDGGINLIRHGDIVPLPAWNASKVDTVYDIMVDDDGTIWICTRSGLVRYSKGAWHNIDASWGLPQKTIEEATLDQYNQLWVLVSSEWYKLDREARRFQPTGRRDEEGAFFAPDGAMWRRKGELIVRVPSGQIGPALPRREATRHLFRQTRDMFDADGNLWVLRSPNGIIRIRRQDLPRADSFDPLHLPSERLDQPWQLSHPQLTGLLEDREGNLWAMSLSGLERWRNQRIRNIVPPEGVSLLSLAADGQGRIWAAADHLDGLWDVTAAPPPARNPGAFGIVVAGRDGAILSATPRGIEYRRDGKLTVLPMPSTCPNVRELRVNRLAEDRDAIWAGMRNCGLFRYRDGAWQRATELGITPVERVMRAGPDGAIWLGYRSGNVLRYLDGKVSQYPMADGRSLGPLQMIDTQQEVLISGGEGMAVLRNGRFERLRAADPDVLNYVSGVVVMPNGDRWLHTGQGMARVAAADWRDSMADPARPLRMEILDAADGYPGAPMMFSTVANGTLDRAGKIWFASTEGIGVLDTTRMYRNRVAPPVQIGPLSVDGRLYASQDGLRLPEKPMRLDIGFAALSLGMPERTQVWYKLDGVDRDWQLAGTRRKVSYSNLGPGSYRFSVKAANNDGVWNDTGASLVFTVTPAFTQTAWFYLLCAGAAAALAYGLYLMRLRQLVRRLNALLGARLLERERIARALHDSLLQSVQALVLRFSALKQSLPPGSSAQRQLETLLFDADGVIVEGRNAVMGLRLANVHGGDIELAFRRLVERMQAEHRQAIAFSARGLRRRLDPLAWEEVYHIGAEALLNACRHAGASRIAMELDFAQHAFALAVRDNGRGLGEDVLRNGHRDGHWGLVGMRERAAALHGTLLLQAATPHGLELQLSIPAARAYDRNSRPSWRRRVAACFGRLRRA</sequence>
<dbReference type="InterPro" id="IPR003594">
    <property type="entry name" value="HATPase_dom"/>
</dbReference>
<feature type="domain" description="Two component regulator three Y" evidence="7">
    <location>
        <begin position="681"/>
        <end position="741"/>
    </location>
</feature>
<keyword evidence="4" id="KW-0472">Membrane</keyword>
<evidence type="ECO:0000256" key="2">
    <source>
        <dbReference type="ARBA" id="ARBA00022777"/>
    </source>
</evidence>
<evidence type="ECO:0000259" key="8">
    <source>
        <dbReference type="Pfam" id="PF07730"/>
    </source>
</evidence>
<evidence type="ECO:0000256" key="1">
    <source>
        <dbReference type="ARBA" id="ARBA00022679"/>
    </source>
</evidence>
<gene>
    <name evidence="9" type="ORF">GM676_15345</name>
</gene>
<keyword evidence="2" id="KW-0418">Kinase</keyword>
<evidence type="ECO:0008006" key="11">
    <source>
        <dbReference type="Google" id="ProtNLM"/>
    </source>
</evidence>
<dbReference type="Pfam" id="PF07730">
    <property type="entry name" value="HisKA_3"/>
    <property type="match status" value="1"/>
</dbReference>
<dbReference type="InterPro" id="IPR050482">
    <property type="entry name" value="Sensor_HK_TwoCompSys"/>
</dbReference>
<dbReference type="Proteomes" id="UP000475582">
    <property type="component" value="Unassembled WGS sequence"/>
</dbReference>
<dbReference type="Pfam" id="PF07495">
    <property type="entry name" value="Y_Y_Y"/>
    <property type="match status" value="1"/>
</dbReference>
<keyword evidence="3" id="KW-0902">Two-component regulatory system</keyword>
<feature type="chain" id="PRO_5026989407" description="Histidine kinase/HSP90-like ATPase domain-containing protein" evidence="5">
    <location>
        <begin position="24"/>
        <end position="1013"/>
    </location>
</feature>
<dbReference type="Gene3D" id="1.20.5.1930">
    <property type="match status" value="1"/>
</dbReference>
<organism evidence="9 10">
    <name type="scientific">Duganella radicis</name>
    <dbReference type="NCBI Taxonomy" id="551988"/>
    <lineage>
        <taxon>Bacteria</taxon>
        <taxon>Pseudomonadati</taxon>
        <taxon>Pseudomonadota</taxon>
        <taxon>Betaproteobacteria</taxon>
        <taxon>Burkholderiales</taxon>
        <taxon>Oxalobacteraceae</taxon>
        <taxon>Telluria group</taxon>
        <taxon>Duganella</taxon>
    </lineage>
</organism>
<dbReference type="InterPro" id="IPR011712">
    <property type="entry name" value="Sig_transdc_His_kin_sub3_dim/P"/>
</dbReference>
<dbReference type="Gene3D" id="2.60.40.10">
    <property type="entry name" value="Immunoglobulins"/>
    <property type="match status" value="1"/>
</dbReference>
<evidence type="ECO:0000259" key="7">
    <source>
        <dbReference type="Pfam" id="PF07495"/>
    </source>
</evidence>
<evidence type="ECO:0000259" key="6">
    <source>
        <dbReference type="Pfam" id="PF02518"/>
    </source>
</evidence>
<protein>
    <recommendedName>
        <fullName evidence="11">Histidine kinase/HSP90-like ATPase domain-containing protein</fullName>
    </recommendedName>
</protein>
<reference evidence="9 10" key="1">
    <citation type="submission" date="2019-11" db="EMBL/GenBank/DDBJ databases">
        <title>Type strains purchased from KCTC, JCM and DSMZ.</title>
        <authorList>
            <person name="Lu H."/>
        </authorList>
    </citation>
    <scope>NUCLEOTIDE SEQUENCE [LARGE SCALE GENOMIC DNA]</scope>
    <source>
        <strain evidence="9 10">KCTC 22382</strain>
    </source>
</reference>
<dbReference type="CDD" id="cd16917">
    <property type="entry name" value="HATPase_UhpB-NarQ-NarX-like"/>
    <property type="match status" value="1"/>
</dbReference>
<dbReference type="InterPro" id="IPR013783">
    <property type="entry name" value="Ig-like_fold"/>
</dbReference>
<dbReference type="Gene3D" id="2.130.10.10">
    <property type="entry name" value="YVTN repeat-like/Quinoprotein amine dehydrogenase"/>
    <property type="match status" value="3"/>
</dbReference>
<keyword evidence="5" id="KW-0732">Signal</keyword>
<comment type="caution">
    <text evidence="9">The sequence shown here is derived from an EMBL/GenBank/DDBJ whole genome shotgun (WGS) entry which is preliminary data.</text>
</comment>
<feature type="domain" description="Histidine kinase/HSP90-like ATPase" evidence="6">
    <location>
        <begin position="897"/>
        <end position="987"/>
    </location>
</feature>
<dbReference type="AlphaFoldDB" id="A0A6L6PJZ2"/>
<feature type="transmembrane region" description="Helical" evidence="4">
    <location>
        <begin position="749"/>
        <end position="769"/>
    </location>
</feature>
<evidence type="ECO:0000256" key="4">
    <source>
        <dbReference type="SAM" id="Phobius"/>
    </source>
</evidence>
<dbReference type="PANTHER" id="PTHR24421:SF62">
    <property type="entry name" value="SENSORY TRANSDUCTION HISTIDINE KINASE"/>
    <property type="match status" value="1"/>
</dbReference>
<dbReference type="InterPro" id="IPR011123">
    <property type="entry name" value="Y_Y_Y"/>
</dbReference>
<name>A0A6L6PJZ2_9BURK</name>